<keyword evidence="4" id="KW-1185">Reference proteome</keyword>
<evidence type="ECO:0000313" key="3">
    <source>
        <dbReference type="EMBL" id="KFH42621.1"/>
    </source>
</evidence>
<feature type="compositionally biased region" description="Polar residues" evidence="1">
    <location>
        <begin position="7"/>
        <end position="25"/>
    </location>
</feature>
<feature type="compositionally biased region" description="Low complexity" evidence="1">
    <location>
        <begin position="220"/>
        <end position="230"/>
    </location>
</feature>
<name>A0A086SZT9_HAPC1</name>
<comment type="caution">
    <text evidence="3">The sequence shown here is derived from an EMBL/GenBank/DDBJ whole genome shotgun (WGS) entry which is preliminary data.</text>
</comment>
<dbReference type="SMART" id="SM00974">
    <property type="entry name" value="T5orf172"/>
    <property type="match status" value="1"/>
</dbReference>
<dbReference type="Pfam" id="PF10544">
    <property type="entry name" value="T5orf172"/>
    <property type="match status" value="1"/>
</dbReference>
<dbReference type="EMBL" id="JPKY01000089">
    <property type="protein sequence ID" value="KFH42621.1"/>
    <property type="molecule type" value="Genomic_DNA"/>
</dbReference>
<feature type="region of interest" description="Disordered" evidence="1">
    <location>
        <begin position="1"/>
        <end position="166"/>
    </location>
</feature>
<protein>
    <recommendedName>
        <fullName evidence="2">Bacteriophage T5 Orf172 DNA-binding domain-containing protein</fullName>
    </recommendedName>
</protein>
<dbReference type="PANTHER" id="PTHR28094">
    <property type="entry name" value="MEIOTICALLY UP-REGULATED GENE 113 PROTEIN"/>
    <property type="match status" value="1"/>
</dbReference>
<dbReference type="InterPro" id="IPR053006">
    <property type="entry name" value="Meiosis_regulatory"/>
</dbReference>
<evidence type="ECO:0000256" key="1">
    <source>
        <dbReference type="SAM" id="MobiDB-lite"/>
    </source>
</evidence>
<feature type="region of interest" description="Disordered" evidence="1">
    <location>
        <begin position="188"/>
        <end position="240"/>
    </location>
</feature>
<accession>A0A086SZT9</accession>
<organism evidence="3 4">
    <name type="scientific">Hapsidospora chrysogenum (strain ATCC 11550 / CBS 779.69 / DSM 880 / IAM 14645 / JCM 23072 / IMI 49137)</name>
    <name type="common">Acremonium chrysogenum</name>
    <dbReference type="NCBI Taxonomy" id="857340"/>
    <lineage>
        <taxon>Eukaryota</taxon>
        <taxon>Fungi</taxon>
        <taxon>Dikarya</taxon>
        <taxon>Ascomycota</taxon>
        <taxon>Pezizomycotina</taxon>
        <taxon>Sordariomycetes</taxon>
        <taxon>Hypocreomycetidae</taxon>
        <taxon>Hypocreales</taxon>
        <taxon>Bionectriaceae</taxon>
        <taxon>Hapsidospora</taxon>
    </lineage>
</organism>
<dbReference type="PANTHER" id="PTHR28094:SF2">
    <property type="entry name" value="BACTERIOPHAGE T5 ORF172 DNA-BINDING DOMAIN-CONTAINING PROTEIN"/>
    <property type="match status" value="1"/>
</dbReference>
<reference evidence="4" key="1">
    <citation type="journal article" date="2014" name="Genome Announc.">
        <title>Genome sequence and annotation of Acremonium chrysogenum, producer of the beta-lactam antibiotic cephalosporin C.</title>
        <authorList>
            <person name="Terfehr D."/>
            <person name="Dahlmann T.A."/>
            <person name="Specht T."/>
            <person name="Zadra I."/>
            <person name="Kuernsteiner H."/>
            <person name="Kueck U."/>
        </authorList>
    </citation>
    <scope>NUCLEOTIDE SEQUENCE [LARGE SCALE GENOMIC DNA]</scope>
    <source>
        <strain evidence="4">ATCC 11550 / CBS 779.69 / DSM 880 / IAM 14645 / JCM 23072 / IMI 49137</strain>
    </source>
</reference>
<dbReference type="STRING" id="857340.A0A086SZT9"/>
<evidence type="ECO:0000259" key="2">
    <source>
        <dbReference type="SMART" id="SM00974"/>
    </source>
</evidence>
<sequence>MPFVPNTPESLITRSDSKHPNSTCRGITASGRPCRRPLATSTAFSPNGSSSLFPPSSPRRRPLTPDPRDESLYCWQHKEQASLSAHSSPGPRATATPILEEPTHRTSLDTLADRLGLVDLQDKEDARRKKNRQQKRNARPNGGRRHQYAGSGSSTNEKYDAGKGKKKEKPSLKFCFCFAIPLEEVSEPVRPARPQPRPVQQRPSTGVPNPSRTSKSHLNSSSPSAAAAAAKRTRKSTTSQTATFMKLIPEDLDATTASALLAELGRPYAESEEPGYIYMFWLRPETTASRSAAAGSAPADAARAMLAPASAPPRGGRRVSDVVSSYADTNTRSGGKKTMVLKIGRAANVQRRMNQWQRQCGRDVEVLRYYPYAPTASAASEGLAAGPPRTAPHARRVERLIHIELAGRGLRADGGACDACGREHREWFEVDASRDAVREVDRLIRRWVEWDEGMA</sequence>
<feature type="compositionally biased region" description="Basic and acidic residues" evidence="1">
    <location>
        <begin position="66"/>
        <end position="80"/>
    </location>
</feature>
<dbReference type="AlphaFoldDB" id="A0A086SZT9"/>
<feature type="domain" description="Bacteriophage T5 Orf172 DNA-binding" evidence="2">
    <location>
        <begin position="335"/>
        <end position="440"/>
    </location>
</feature>
<evidence type="ECO:0000313" key="4">
    <source>
        <dbReference type="Proteomes" id="UP000029964"/>
    </source>
</evidence>
<feature type="compositionally biased region" description="Basic residues" evidence="1">
    <location>
        <begin position="128"/>
        <end position="147"/>
    </location>
</feature>
<proteinExistence type="predicted"/>
<feature type="compositionally biased region" description="Low complexity" evidence="1">
    <location>
        <begin position="45"/>
        <end position="54"/>
    </location>
</feature>
<feature type="compositionally biased region" description="Polar residues" evidence="1">
    <location>
        <begin position="204"/>
        <end position="219"/>
    </location>
</feature>
<dbReference type="Proteomes" id="UP000029964">
    <property type="component" value="Unassembled WGS sequence"/>
</dbReference>
<dbReference type="OrthoDB" id="2417614at2759"/>
<dbReference type="HOGENOM" id="CLU_024511_1_0_1"/>
<gene>
    <name evidence="3" type="ORF">ACRE_066460</name>
</gene>
<dbReference type="InterPro" id="IPR018306">
    <property type="entry name" value="Phage_T5_Orf172_DNA-bd"/>
</dbReference>